<gene>
    <name evidence="1" type="ORF">C8Q71DRAFT_742160</name>
</gene>
<dbReference type="RefSeq" id="XP_047782368.1">
    <property type="nucleotide sequence ID" value="XM_047922843.1"/>
</dbReference>
<accession>A0ABQ8KRB7</accession>
<reference evidence="1 2" key="1">
    <citation type="journal article" date="2021" name="Environ. Microbiol.">
        <title>Gene family expansions and transcriptome signatures uncover fungal adaptations to wood decay.</title>
        <authorList>
            <person name="Hage H."/>
            <person name="Miyauchi S."/>
            <person name="Viragh M."/>
            <person name="Drula E."/>
            <person name="Min B."/>
            <person name="Chaduli D."/>
            <person name="Navarro D."/>
            <person name="Favel A."/>
            <person name="Norest M."/>
            <person name="Lesage-Meessen L."/>
            <person name="Balint B."/>
            <person name="Merenyi Z."/>
            <person name="de Eugenio L."/>
            <person name="Morin E."/>
            <person name="Martinez A.T."/>
            <person name="Baldrian P."/>
            <person name="Stursova M."/>
            <person name="Martinez M.J."/>
            <person name="Novotny C."/>
            <person name="Magnuson J.K."/>
            <person name="Spatafora J.W."/>
            <person name="Maurice S."/>
            <person name="Pangilinan J."/>
            <person name="Andreopoulos W."/>
            <person name="LaButti K."/>
            <person name="Hundley H."/>
            <person name="Na H."/>
            <person name="Kuo A."/>
            <person name="Barry K."/>
            <person name="Lipzen A."/>
            <person name="Henrissat B."/>
            <person name="Riley R."/>
            <person name="Ahrendt S."/>
            <person name="Nagy L.G."/>
            <person name="Grigoriev I.V."/>
            <person name="Martin F."/>
            <person name="Rosso M.N."/>
        </authorList>
    </citation>
    <scope>NUCLEOTIDE SEQUENCE [LARGE SCALE GENOMIC DNA]</scope>
    <source>
        <strain evidence="1 2">CIRM-BRFM 1785</strain>
    </source>
</reference>
<organism evidence="1 2">
    <name type="scientific">Rhodofomes roseus</name>
    <dbReference type="NCBI Taxonomy" id="34475"/>
    <lineage>
        <taxon>Eukaryota</taxon>
        <taxon>Fungi</taxon>
        <taxon>Dikarya</taxon>
        <taxon>Basidiomycota</taxon>
        <taxon>Agaricomycotina</taxon>
        <taxon>Agaricomycetes</taxon>
        <taxon>Polyporales</taxon>
        <taxon>Rhodofomes</taxon>
    </lineage>
</organism>
<proteinExistence type="predicted"/>
<keyword evidence="2" id="KW-1185">Reference proteome</keyword>
<dbReference type="EMBL" id="JADCUA010000004">
    <property type="protein sequence ID" value="KAH9840902.1"/>
    <property type="molecule type" value="Genomic_DNA"/>
</dbReference>
<protein>
    <submittedName>
        <fullName evidence="1">Uncharacterized protein</fullName>
    </submittedName>
</protein>
<sequence>MPKLRTKYVLFRGMEDTQQCHDSPTNHNEDLLTCPKLQLNAFIRDYLLVCLPALVLTFDLGVRRCRLCVLDLNPRLSSPMGKGSDCCVESSSIALAGCSAGAEASLPVSGRWNIFHSKPLSERPYGVDQPYAYMAGATSCQQCLVAAYRRFLLRAWFISTGQRFVLSAFRPCFMLQHGMEPLSVLRVSLRQCQNHCASQTDS</sequence>
<evidence type="ECO:0000313" key="1">
    <source>
        <dbReference type="EMBL" id="KAH9840902.1"/>
    </source>
</evidence>
<name>A0ABQ8KRB7_9APHY</name>
<evidence type="ECO:0000313" key="2">
    <source>
        <dbReference type="Proteomes" id="UP000814176"/>
    </source>
</evidence>
<dbReference type="Proteomes" id="UP000814176">
    <property type="component" value="Unassembled WGS sequence"/>
</dbReference>
<comment type="caution">
    <text evidence="1">The sequence shown here is derived from an EMBL/GenBank/DDBJ whole genome shotgun (WGS) entry which is preliminary data.</text>
</comment>
<dbReference type="GeneID" id="72003575"/>